<name>A0ABT8R2E4_9BACT</name>
<evidence type="ECO:0000259" key="3">
    <source>
        <dbReference type="Pfam" id="PF02230"/>
    </source>
</evidence>
<keyword evidence="5" id="KW-1185">Reference proteome</keyword>
<proteinExistence type="inferred from homology"/>
<dbReference type="Gene3D" id="3.40.50.1820">
    <property type="entry name" value="alpha/beta hydrolase"/>
    <property type="match status" value="1"/>
</dbReference>
<dbReference type="PANTHER" id="PTHR10655">
    <property type="entry name" value="LYSOPHOSPHOLIPASE-RELATED"/>
    <property type="match status" value="1"/>
</dbReference>
<dbReference type="PANTHER" id="PTHR10655:SF17">
    <property type="entry name" value="LYSOPHOSPHOLIPASE-LIKE PROTEIN 1"/>
    <property type="match status" value="1"/>
</dbReference>
<feature type="domain" description="Phospholipase/carboxylesterase/thioesterase" evidence="3">
    <location>
        <begin position="16"/>
        <end position="201"/>
    </location>
</feature>
<dbReference type="GO" id="GO:0016787">
    <property type="term" value="F:hydrolase activity"/>
    <property type="evidence" value="ECO:0007669"/>
    <property type="project" value="UniProtKB-KW"/>
</dbReference>
<evidence type="ECO:0000256" key="1">
    <source>
        <dbReference type="ARBA" id="ARBA00006499"/>
    </source>
</evidence>
<comment type="similarity">
    <text evidence="1">Belongs to the AB hydrolase superfamily. AB hydrolase 2 family.</text>
</comment>
<dbReference type="InterPro" id="IPR003140">
    <property type="entry name" value="PLipase/COase/thioEstase"/>
</dbReference>
<protein>
    <submittedName>
        <fullName evidence="4">Alpha/beta hydrolase</fullName>
    </submittedName>
</protein>
<comment type="caution">
    <text evidence="4">The sequence shown here is derived from an EMBL/GenBank/DDBJ whole genome shotgun (WGS) entry which is preliminary data.</text>
</comment>
<evidence type="ECO:0000313" key="5">
    <source>
        <dbReference type="Proteomes" id="UP001168528"/>
    </source>
</evidence>
<dbReference type="RefSeq" id="WP_302035622.1">
    <property type="nucleotide sequence ID" value="NZ_JAUKPO010000001.1"/>
</dbReference>
<dbReference type="SUPFAM" id="SSF53474">
    <property type="entry name" value="alpha/beta-Hydrolases"/>
    <property type="match status" value="1"/>
</dbReference>
<gene>
    <name evidence="4" type="ORF">Q0590_01090</name>
</gene>
<organism evidence="4 5">
    <name type="scientific">Rhodocytophaga aerolata</name>
    <dbReference type="NCBI Taxonomy" id="455078"/>
    <lineage>
        <taxon>Bacteria</taxon>
        <taxon>Pseudomonadati</taxon>
        <taxon>Bacteroidota</taxon>
        <taxon>Cytophagia</taxon>
        <taxon>Cytophagales</taxon>
        <taxon>Rhodocytophagaceae</taxon>
        <taxon>Rhodocytophaga</taxon>
    </lineage>
</organism>
<dbReference type="InterPro" id="IPR050565">
    <property type="entry name" value="LYPA1-2/EST-like"/>
</dbReference>
<dbReference type="InterPro" id="IPR029058">
    <property type="entry name" value="AB_hydrolase_fold"/>
</dbReference>
<accession>A0ABT8R2E4</accession>
<dbReference type="Pfam" id="PF02230">
    <property type="entry name" value="Abhydrolase_2"/>
    <property type="match status" value="1"/>
</dbReference>
<dbReference type="EMBL" id="JAUKPO010000001">
    <property type="protein sequence ID" value="MDO1444820.1"/>
    <property type="molecule type" value="Genomic_DNA"/>
</dbReference>
<reference evidence="4" key="1">
    <citation type="submission" date="2023-07" db="EMBL/GenBank/DDBJ databases">
        <title>The genome sequence of Rhodocytophaga aerolata KACC 12507.</title>
        <authorList>
            <person name="Zhang X."/>
        </authorList>
    </citation>
    <scope>NUCLEOTIDE SEQUENCE</scope>
    <source>
        <strain evidence="4">KACC 12507</strain>
    </source>
</reference>
<evidence type="ECO:0000313" key="4">
    <source>
        <dbReference type="EMBL" id="MDO1444820.1"/>
    </source>
</evidence>
<evidence type="ECO:0000256" key="2">
    <source>
        <dbReference type="ARBA" id="ARBA00022801"/>
    </source>
</evidence>
<sequence>MNKINMDYLPLKHRFIAAEKPDGYTLLLLHGTGGNENDLIPLSELFGKNVNILSVRGNVLENGMPRFFRRVALGVFDEKDVEFRTHELVHFVRSTAVEQQFDAQKVIALGFSNGANIAGACLMLYPDLLAGAMLLRPTKPLSHIQEFKTNHQTPVFISSGATDPTIRAADTKKYEELLLANGFDVTHASIPAGHHLTQKDVILAVEWFNKYFTT</sequence>
<dbReference type="Proteomes" id="UP001168528">
    <property type="component" value="Unassembled WGS sequence"/>
</dbReference>
<keyword evidence="2 4" id="KW-0378">Hydrolase</keyword>